<feature type="compositionally biased region" description="Basic and acidic residues" evidence="1">
    <location>
        <begin position="59"/>
        <end position="74"/>
    </location>
</feature>
<feature type="compositionally biased region" description="Basic and acidic residues" evidence="1">
    <location>
        <begin position="32"/>
        <end position="46"/>
    </location>
</feature>
<dbReference type="AlphaFoldDB" id="A0A951QAE0"/>
<accession>A0A951QAE0</accession>
<evidence type="ECO:0000313" key="2">
    <source>
        <dbReference type="EMBL" id="MBW4658194.1"/>
    </source>
</evidence>
<dbReference type="Proteomes" id="UP000757435">
    <property type="component" value="Unassembled WGS sequence"/>
</dbReference>
<evidence type="ECO:0000313" key="3">
    <source>
        <dbReference type="Proteomes" id="UP000757435"/>
    </source>
</evidence>
<organism evidence="2 3">
    <name type="scientific">Drouetiella hepatica Uher 2000/2452</name>
    <dbReference type="NCBI Taxonomy" id="904376"/>
    <lineage>
        <taxon>Bacteria</taxon>
        <taxon>Bacillati</taxon>
        <taxon>Cyanobacteriota</taxon>
        <taxon>Cyanophyceae</taxon>
        <taxon>Oculatellales</taxon>
        <taxon>Oculatellaceae</taxon>
        <taxon>Drouetiella</taxon>
    </lineage>
</organism>
<protein>
    <submittedName>
        <fullName evidence="2">Uncharacterized protein</fullName>
    </submittedName>
</protein>
<feature type="region of interest" description="Disordered" evidence="1">
    <location>
        <begin position="32"/>
        <end position="74"/>
    </location>
</feature>
<proteinExistence type="predicted"/>
<reference evidence="2" key="2">
    <citation type="journal article" date="2022" name="Microbiol. Resour. Announc.">
        <title>Metagenome Sequencing to Explore Phylogenomics of Terrestrial Cyanobacteria.</title>
        <authorList>
            <person name="Ward R.D."/>
            <person name="Stajich J.E."/>
            <person name="Johansen J.R."/>
            <person name="Huntemann M."/>
            <person name="Clum A."/>
            <person name="Foster B."/>
            <person name="Foster B."/>
            <person name="Roux S."/>
            <person name="Palaniappan K."/>
            <person name="Varghese N."/>
            <person name="Mukherjee S."/>
            <person name="Reddy T.B.K."/>
            <person name="Daum C."/>
            <person name="Copeland A."/>
            <person name="Chen I.A."/>
            <person name="Ivanova N.N."/>
            <person name="Kyrpides N.C."/>
            <person name="Shapiro N."/>
            <person name="Eloe-Fadrosh E.A."/>
            <person name="Pietrasiak N."/>
        </authorList>
    </citation>
    <scope>NUCLEOTIDE SEQUENCE</scope>
    <source>
        <strain evidence="2">UHER 2000/2452</strain>
    </source>
</reference>
<comment type="caution">
    <text evidence="2">The sequence shown here is derived from an EMBL/GenBank/DDBJ whole genome shotgun (WGS) entry which is preliminary data.</text>
</comment>
<gene>
    <name evidence="2" type="ORF">KME15_05940</name>
</gene>
<evidence type="ECO:0000256" key="1">
    <source>
        <dbReference type="SAM" id="MobiDB-lite"/>
    </source>
</evidence>
<dbReference type="EMBL" id="JAHHHD010000004">
    <property type="protein sequence ID" value="MBW4658194.1"/>
    <property type="molecule type" value="Genomic_DNA"/>
</dbReference>
<sequence length="74" mass="8334">MLKAYGFNPDDDFLEKLLTLNLELAAKEKSGERRSWVAGHRSREGRSLMATGLTEEEAIAERKNAKDADARNQL</sequence>
<reference evidence="2" key="1">
    <citation type="submission" date="2021-05" db="EMBL/GenBank/DDBJ databases">
        <authorList>
            <person name="Pietrasiak N."/>
            <person name="Ward R."/>
            <person name="Stajich J.E."/>
            <person name="Kurbessoian T."/>
        </authorList>
    </citation>
    <scope>NUCLEOTIDE SEQUENCE</scope>
    <source>
        <strain evidence="2">UHER 2000/2452</strain>
    </source>
</reference>
<name>A0A951QAE0_9CYAN</name>